<dbReference type="PANTHER" id="PTHR43156">
    <property type="entry name" value="STAGE II SPORULATION PROTEIN E-RELATED"/>
    <property type="match status" value="1"/>
</dbReference>
<dbReference type="RefSeq" id="WP_154439475.1">
    <property type="nucleotide sequence ID" value="NZ_JAHLPJ010000001.1"/>
</dbReference>
<evidence type="ECO:0000259" key="2">
    <source>
        <dbReference type="PROSITE" id="PS50113"/>
    </source>
</evidence>
<dbReference type="InterPro" id="IPR001932">
    <property type="entry name" value="PPM-type_phosphatase-like_dom"/>
</dbReference>
<dbReference type="InterPro" id="IPR000700">
    <property type="entry name" value="PAS-assoc_C"/>
</dbReference>
<evidence type="ECO:0000256" key="1">
    <source>
        <dbReference type="ARBA" id="ARBA00022801"/>
    </source>
</evidence>
<dbReference type="InterPro" id="IPR052016">
    <property type="entry name" value="Bact_Sigma-Reg"/>
</dbReference>
<gene>
    <name evidence="3" type="ORF">FYJ83_06195</name>
</gene>
<comment type="caution">
    <text evidence="3">The sequence shown here is derived from an EMBL/GenBank/DDBJ whole genome shotgun (WGS) entry which is preliminary data.</text>
</comment>
<dbReference type="GO" id="GO:0016791">
    <property type="term" value="F:phosphatase activity"/>
    <property type="evidence" value="ECO:0007669"/>
    <property type="project" value="TreeGrafter"/>
</dbReference>
<evidence type="ECO:0000313" key="4">
    <source>
        <dbReference type="Proteomes" id="UP000469523"/>
    </source>
</evidence>
<dbReference type="InterPro" id="IPR036457">
    <property type="entry name" value="PPM-type-like_dom_sf"/>
</dbReference>
<protein>
    <submittedName>
        <fullName evidence="3">SpoIIE family protein phosphatase</fullName>
    </submittedName>
</protein>
<sequence>MLSKEDLSPVEKKIEEYGMLNYHVLEGMADWVRVVDKEGTIIYANKTMKEHLGDNIVGMKCYKAHCKVTPCTFCITKRSIKTGETVQKEEEINGRYFSVKSSPVTNSNGEVFAAVEVFRDVTRERKLELELIDKNKKMSKDLGFAKRIQEKILPGKEVLENIFVDYIYKPSEMLSGDMFDVFHIDDENIGIYISDVSGHGIAAAMMTMFIRQTMRAIKDDILDPSATLSELYKRFRTLNLEVDKYFTMFYGIFNKTTYEFKYANAGHNCIPIKYNDDGMEMLEVKGYPMVLLFDEIVYDEEVIKLKKGDKILFYTDGITEAKDRTGREFGIESVIDMIRSHKEDILNEINNEIITYSWGEQQDDFALVLMEVIE</sequence>
<dbReference type="Gene3D" id="3.60.40.10">
    <property type="entry name" value="PPM-type phosphatase domain"/>
    <property type="match status" value="1"/>
</dbReference>
<dbReference type="Pfam" id="PF08448">
    <property type="entry name" value="PAS_4"/>
    <property type="match status" value="1"/>
</dbReference>
<accession>A0A6N7XH97</accession>
<dbReference type="Pfam" id="PF07228">
    <property type="entry name" value="SpoIIE"/>
    <property type="match status" value="1"/>
</dbReference>
<organism evidence="3 4">
    <name type="scientific">Tissierella pigra</name>
    <dbReference type="NCBI Taxonomy" id="2607614"/>
    <lineage>
        <taxon>Bacteria</taxon>
        <taxon>Bacillati</taxon>
        <taxon>Bacillota</taxon>
        <taxon>Tissierellia</taxon>
        <taxon>Tissierellales</taxon>
        <taxon>Tissierellaceae</taxon>
        <taxon>Tissierella</taxon>
    </lineage>
</organism>
<evidence type="ECO:0000313" key="3">
    <source>
        <dbReference type="EMBL" id="MSU01056.1"/>
    </source>
</evidence>
<dbReference type="AlphaFoldDB" id="A0A6N7XH97"/>
<dbReference type="InterPro" id="IPR035965">
    <property type="entry name" value="PAS-like_dom_sf"/>
</dbReference>
<dbReference type="PROSITE" id="PS50113">
    <property type="entry name" value="PAC"/>
    <property type="match status" value="1"/>
</dbReference>
<dbReference type="InterPro" id="IPR013656">
    <property type="entry name" value="PAS_4"/>
</dbReference>
<keyword evidence="4" id="KW-1185">Reference proteome</keyword>
<dbReference type="PANTHER" id="PTHR43156:SF14">
    <property type="entry name" value="PHOSPHOSERINE PHOSPHATASE RSBP"/>
    <property type="match status" value="1"/>
</dbReference>
<dbReference type="SUPFAM" id="SSF55785">
    <property type="entry name" value="PYP-like sensor domain (PAS domain)"/>
    <property type="match status" value="1"/>
</dbReference>
<keyword evidence="1" id="KW-0378">Hydrolase</keyword>
<dbReference type="EMBL" id="VUNQ01000010">
    <property type="protein sequence ID" value="MSU01056.1"/>
    <property type="molecule type" value="Genomic_DNA"/>
</dbReference>
<reference evidence="3 4" key="1">
    <citation type="submission" date="2019-09" db="EMBL/GenBank/DDBJ databases">
        <title>In-depth cultivation of the pig gut microbiome towards novel bacterial diversity and tailored functional studies.</title>
        <authorList>
            <person name="Wylensek D."/>
            <person name="Hitch T.C.A."/>
            <person name="Clavel T."/>
        </authorList>
    </citation>
    <scope>NUCLEOTIDE SEQUENCE [LARGE SCALE GENOMIC DNA]</scope>
    <source>
        <strain evidence="3 4">WCA3-693-APC-4?</strain>
    </source>
</reference>
<dbReference type="SMART" id="SM00331">
    <property type="entry name" value="PP2C_SIG"/>
    <property type="match status" value="1"/>
</dbReference>
<dbReference type="Proteomes" id="UP000469523">
    <property type="component" value="Unassembled WGS sequence"/>
</dbReference>
<dbReference type="Gene3D" id="3.30.450.20">
    <property type="entry name" value="PAS domain"/>
    <property type="match status" value="1"/>
</dbReference>
<name>A0A6N7XH97_9FIRM</name>
<feature type="domain" description="PAC" evidence="2">
    <location>
        <begin position="81"/>
        <end position="133"/>
    </location>
</feature>
<proteinExistence type="predicted"/>